<gene>
    <name evidence="6" type="ORF">GA0061071_105258</name>
</gene>
<dbReference type="InterPro" id="IPR032466">
    <property type="entry name" value="Metal_Hydrolase"/>
</dbReference>
<dbReference type="SUPFAM" id="SSF51556">
    <property type="entry name" value="Metallo-dependent hydrolases"/>
    <property type="match status" value="1"/>
</dbReference>
<dbReference type="PROSITE" id="PS51347">
    <property type="entry name" value="PHOSPHOTRIESTERASE_2"/>
    <property type="match status" value="1"/>
</dbReference>
<dbReference type="EMBL" id="FMAY01000005">
    <property type="protein sequence ID" value="SCC09202.1"/>
    <property type="molecule type" value="Genomic_DNA"/>
</dbReference>
<dbReference type="OrthoDB" id="9795018at2"/>
<protein>
    <submittedName>
        <fullName evidence="6">Phosphotriesterase-related protein</fullName>
    </submittedName>
</protein>
<evidence type="ECO:0000256" key="3">
    <source>
        <dbReference type="PIRSR" id="PIRSR601559-50"/>
    </source>
</evidence>
<feature type="binding site" description="via carbamate group" evidence="4">
    <location>
        <position position="147"/>
    </location>
    <ligand>
        <name>Zn(2+)</name>
        <dbReference type="ChEBI" id="CHEBI:29105"/>
        <label>2</label>
    </ligand>
</feature>
<sequence length="327" mass="36804">MGFIRTLHGDIAPAQLGVTYSHDHIYCIPPYWAERNDEDLLLDSAEASERELADFRAAGGDSFYDATAPDYGRQVEVVARIAQRQHVQIIATAGFNKGFLWSCKRPGHNDTFAQWIERSPLDALVEHVVREVTDGIDGSQYRAGVVKCGTGYNMISPLERKTLEVIVRAQQITGAPMHSHTEMGTMALEQTQVFKTLGLDMSRLCFAHMDRNPDPWLHRQIANTGAYLSFDGITRIKYHPEHIRTQAILELCKRGYQKQILIGGDFARKSMSAHYGKGGLGLKFILADWRPRFIEEAHEAGFDGEALLHDFFIANPARYFTFSQGSQ</sequence>
<evidence type="ECO:0000313" key="6">
    <source>
        <dbReference type="EMBL" id="SCC09202.1"/>
    </source>
</evidence>
<dbReference type="RefSeq" id="WP_088237553.1">
    <property type="nucleotide sequence ID" value="NZ_FMAY01000005.1"/>
</dbReference>
<feature type="binding site" evidence="4">
    <location>
        <position position="208"/>
    </location>
    <ligand>
        <name>Zn(2+)</name>
        <dbReference type="ChEBI" id="CHEBI:29105"/>
        <label>2</label>
    </ligand>
</feature>
<reference evidence="7" key="1">
    <citation type="submission" date="2016-08" db="EMBL/GenBank/DDBJ databases">
        <authorList>
            <person name="Varghese N."/>
            <person name="Submissions Spin"/>
        </authorList>
    </citation>
    <scope>NUCLEOTIDE SEQUENCE [LARGE SCALE GENOMIC DNA]</scope>
    <source>
        <strain evidence="7">REICA_082</strain>
    </source>
</reference>
<organism evidence="6 7">
    <name type="scientific">Kosakonia oryzendophytica</name>
    <dbReference type="NCBI Taxonomy" id="1005665"/>
    <lineage>
        <taxon>Bacteria</taxon>
        <taxon>Pseudomonadati</taxon>
        <taxon>Pseudomonadota</taxon>
        <taxon>Gammaproteobacteria</taxon>
        <taxon>Enterobacterales</taxon>
        <taxon>Enterobacteriaceae</taxon>
        <taxon>Kosakonia</taxon>
    </lineage>
</organism>
<dbReference type="Pfam" id="PF02126">
    <property type="entry name" value="PTE"/>
    <property type="match status" value="1"/>
</dbReference>
<dbReference type="InterPro" id="IPR001559">
    <property type="entry name" value="Phosphotriesterase"/>
</dbReference>
<feature type="binding site" evidence="4">
    <location>
        <position position="24"/>
    </location>
    <ligand>
        <name>Zn(2+)</name>
        <dbReference type="ChEBI" id="CHEBI:29105"/>
        <label>1</label>
    </ligand>
</feature>
<dbReference type="Proteomes" id="UP000198975">
    <property type="component" value="Unassembled WGS sequence"/>
</dbReference>
<keyword evidence="1 4" id="KW-0479">Metal-binding</keyword>
<dbReference type="Gene3D" id="3.20.20.140">
    <property type="entry name" value="Metal-dependent hydrolases"/>
    <property type="match status" value="1"/>
</dbReference>
<feature type="binding site" description="via carbamate group" evidence="4">
    <location>
        <position position="147"/>
    </location>
    <ligand>
        <name>Zn(2+)</name>
        <dbReference type="ChEBI" id="CHEBI:29105"/>
        <label>1</label>
    </ligand>
</feature>
<proteinExistence type="inferred from homology"/>
<evidence type="ECO:0000256" key="4">
    <source>
        <dbReference type="PIRSR" id="PIRSR601559-51"/>
    </source>
</evidence>
<dbReference type="GO" id="GO:0008270">
    <property type="term" value="F:zinc ion binding"/>
    <property type="evidence" value="ECO:0007669"/>
    <property type="project" value="InterPro"/>
</dbReference>
<keyword evidence="7" id="KW-1185">Reference proteome</keyword>
<accession>A0A1C4BR74</accession>
<evidence type="ECO:0000313" key="7">
    <source>
        <dbReference type="Proteomes" id="UP000198975"/>
    </source>
</evidence>
<evidence type="ECO:0000256" key="5">
    <source>
        <dbReference type="PROSITE-ProRule" id="PRU00679"/>
    </source>
</evidence>
<dbReference type="PIRSF" id="PIRSF016839">
    <property type="entry name" value="PhP"/>
    <property type="match status" value="1"/>
</dbReference>
<keyword evidence="2" id="KW-0378">Hydrolase</keyword>
<feature type="binding site" evidence="4">
    <location>
        <position position="265"/>
    </location>
    <ligand>
        <name>Zn(2+)</name>
        <dbReference type="ChEBI" id="CHEBI:29105"/>
        <label>1</label>
    </ligand>
</feature>
<dbReference type="AlphaFoldDB" id="A0A1C4BR74"/>
<comment type="cofactor">
    <cofactor evidence="4">
        <name>a divalent metal cation</name>
        <dbReference type="ChEBI" id="CHEBI:60240"/>
    </cofactor>
    <text evidence="4">Binds 2 divalent metal cations per subunit.</text>
</comment>
<evidence type="ECO:0000256" key="2">
    <source>
        <dbReference type="ARBA" id="ARBA00022801"/>
    </source>
</evidence>
<dbReference type="PANTHER" id="PTHR10819:SF3">
    <property type="entry name" value="PHOSPHOTRIESTERASE-RELATED PROTEIN"/>
    <property type="match status" value="1"/>
</dbReference>
<feature type="binding site" evidence="4">
    <location>
        <position position="22"/>
    </location>
    <ligand>
        <name>Zn(2+)</name>
        <dbReference type="ChEBI" id="CHEBI:29105"/>
        <label>1</label>
    </ligand>
</feature>
<feature type="binding site" evidence="4">
    <location>
        <position position="180"/>
    </location>
    <ligand>
        <name>Zn(2+)</name>
        <dbReference type="ChEBI" id="CHEBI:29105"/>
        <label>2</label>
    </ligand>
</feature>
<dbReference type="GO" id="GO:0016787">
    <property type="term" value="F:hydrolase activity"/>
    <property type="evidence" value="ECO:0007669"/>
    <property type="project" value="UniProtKB-KW"/>
</dbReference>
<comment type="similarity">
    <text evidence="5">Belongs to the metallo-dependent hydrolases superfamily. Phosphotriesterase family.</text>
</comment>
<dbReference type="PANTHER" id="PTHR10819">
    <property type="entry name" value="PHOSPHOTRIESTERASE-RELATED"/>
    <property type="match status" value="1"/>
</dbReference>
<name>A0A1C4BR74_9ENTR</name>
<feature type="modified residue" description="N6-carboxylysine" evidence="3 5">
    <location>
        <position position="147"/>
    </location>
</feature>
<evidence type="ECO:0000256" key="1">
    <source>
        <dbReference type="ARBA" id="ARBA00022723"/>
    </source>
</evidence>